<dbReference type="EMBL" id="JAGTUU010000008">
    <property type="protein sequence ID" value="MBS0126124.1"/>
    <property type="molecule type" value="Genomic_DNA"/>
</dbReference>
<protein>
    <submittedName>
        <fullName evidence="2">MFS transporter</fullName>
    </submittedName>
</protein>
<reference evidence="2" key="1">
    <citation type="submission" date="2021-04" db="EMBL/GenBank/DDBJ databases">
        <authorList>
            <person name="Yoon J."/>
        </authorList>
    </citation>
    <scope>NUCLEOTIDE SEQUENCE</scope>
    <source>
        <strain evidence="2">KMU-90</strain>
    </source>
</reference>
<evidence type="ECO:0000313" key="2">
    <source>
        <dbReference type="EMBL" id="MBS0126124.1"/>
    </source>
</evidence>
<feature type="transmembrane region" description="Helical" evidence="1">
    <location>
        <begin position="93"/>
        <end position="113"/>
    </location>
</feature>
<dbReference type="PANTHER" id="PTHR23526">
    <property type="entry name" value="INTEGRAL MEMBRANE TRANSPORT PROTEIN-RELATED"/>
    <property type="match status" value="1"/>
</dbReference>
<feature type="transmembrane region" description="Helical" evidence="1">
    <location>
        <begin position="320"/>
        <end position="340"/>
    </location>
</feature>
<organism evidence="2 3">
    <name type="scientific">Thetidibacter halocola</name>
    <dbReference type="NCBI Taxonomy" id="2827239"/>
    <lineage>
        <taxon>Bacteria</taxon>
        <taxon>Pseudomonadati</taxon>
        <taxon>Pseudomonadota</taxon>
        <taxon>Alphaproteobacteria</taxon>
        <taxon>Rhodobacterales</taxon>
        <taxon>Roseobacteraceae</taxon>
        <taxon>Thetidibacter</taxon>
    </lineage>
</organism>
<dbReference type="InterPro" id="IPR036259">
    <property type="entry name" value="MFS_trans_sf"/>
</dbReference>
<feature type="transmembrane region" description="Helical" evidence="1">
    <location>
        <begin position="263"/>
        <end position="283"/>
    </location>
</feature>
<gene>
    <name evidence="2" type="ORF">KB874_18720</name>
</gene>
<evidence type="ECO:0000313" key="3">
    <source>
        <dbReference type="Proteomes" id="UP000681356"/>
    </source>
</evidence>
<dbReference type="InterPro" id="IPR052528">
    <property type="entry name" value="Sugar_transport-like"/>
</dbReference>
<keyword evidence="1" id="KW-1133">Transmembrane helix</keyword>
<keyword evidence="1" id="KW-0812">Transmembrane</keyword>
<dbReference type="Proteomes" id="UP000681356">
    <property type="component" value="Unassembled WGS sequence"/>
</dbReference>
<feature type="transmembrane region" description="Helical" evidence="1">
    <location>
        <begin position="119"/>
        <end position="139"/>
    </location>
</feature>
<feature type="transmembrane region" description="Helical" evidence="1">
    <location>
        <begin position="388"/>
        <end position="406"/>
    </location>
</feature>
<dbReference type="RefSeq" id="WP_212538080.1">
    <property type="nucleotide sequence ID" value="NZ_JAGTUU010000008.1"/>
</dbReference>
<name>A0A8J8B9R6_9RHOB</name>
<evidence type="ECO:0000256" key="1">
    <source>
        <dbReference type="SAM" id="Phobius"/>
    </source>
</evidence>
<dbReference type="AlphaFoldDB" id="A0A8J8B9R6"/>
<feature type="transmembrane region" description="Helical" evidence="1">
    <location>
        <begin position="238"/>
        <end position="257"/>
    </location>
</feature>
<feature type="transmembrane region" description="Helical" evidence="1">
    <location>
        <begin position="295"/>
        <end position="314"/>
    </location>
</feature>
<proteinExistence type="predicted"/>
<feature type="transmembrane region" description="Helical" evidence="1">
    <location>
        <begin position="189"/>
        <end position="207"/>
    </location>
</feature>
<comment type="caution">
    <text evidence="2">The sequence shown here is derived from an EMBL/GenBank/DDBJ whole genome shotgun (WGS) entry which is preliminary data.</text>
</comment>
<keyword evidence="1" id="KW-0472">Membrane</keyword>
<dbReference type="SUPFAM" id="SSF103473">
    <property type="entry name" value="MFS general substrate transporter"/>
    <property type="match status" value="1"/>
</dbReference>
<dbReference type="PANTHER" id="PTHR23526:SF2">
    <property type="entry name" value="MAJOR FACILITATOR SUPERFAMILY (MFS) PROFILE DOMAIN-CONTAINING PROTEIN"/>
    <property type="match status" value="1"/>
</dbReference>
<feature type="transmembrane region" description="Helical" evidence="1">
    <location>
        <begin position="360"/>
        <end position="382"/>
    </location>
</feature>
<feature type="transmembrane region" description="Helical" evidence="1">
    <location>
        <begin position="159"/>
        <end position="183"/>
    </location>
</feature>
<accession>A0A8J8B9R6</accession>
<sequence>MSEASHQIYETLTGADQAQAKEARNGLRHMASLSMTKVADGLIDPKLVLSWLSGALGAPAALTGLLVPIREAGALLPQIALAGVVRARRHRKWVWAAGSLGQGVAAALAVLVALTLEGWAAGADLCAAVALLALSRSAASVSYKDILGKSVPATRRGAVTGVAGSVASAAVVLFALAMLSGALRDTGPVIAAIALTSVLWLGAAALFSRLEEDPSEPERGARLDLSPLRDDPGFRRFIAVRGLLTATALAPPWFVLLGGGQSALQGLGALLLASSAASFLSAYVWGRLADRSSRLVLVASGVTAALFSALAVIAEIAGLAALPGVIPGLLFLFMLAYHGVRQGRSTYLVDMAPEASRASYAALANTAIGILLLGTGALGGLLALAGPVWALAGFAGLSLGGGLLALRLDEVEHDA</sequence>
<keyword evidence="3" id="KW-1185">Reference proteome</keyword>
<dbReference type="Gene3D" id="1.20.1250.20">
    <property type="entry name" value="MFS general substrate transporter like domains"/>
    <property type="match status" value="2"/>
</dbReference>